<evidence type="ECO:0000313" key="4">
    <source>
        <dbReference type="Proteomes" id="UP000568380"/>
    </source>
</evidence>
<sequence length="165" mass="17934">MTLTRRRGPEPREVRWTFGCAFPAVIAVLCSTTGMLLEIRLAWWARANCLGGERFALVVSSVFWALGRIIVFPAVSIASASIALLVLLVARARLLRRWWLEPFLLALVVAISFAGPVMLAVNDHDTVRACGRTLAGSPQHGAHQAEKEQGGGEAHDPREHASTIG</sequence>
<dbReference type="AlphaFoldDB" id="A0A7W8EFI4"/>
<keyword evidence="2" id="KW-0472">Membrane</keyword>
<feature type="region of interest" description="Disordered" evidence="1">
    <location>
        <begin position="135"/>
        <end position="165"/>
    </location>
</feature>
<dbReference type="Proteomes" id="UP000568380">
    <property type="component" value="Unassembled WGS sequence"/>
</dbReference>
<organism evidence="3 4">
    <name type="scientific">Nonomuraea endophytica</name>
    <dbReference type="NCBI Taxonomy" id="714136"/>
    <lineage>
        <taxon>Bacteria</taxon>
        <taxon>Bacillati</taxon>
        <taxon>Actinomycetota</taxon>
        <taxon>Actinomycetes</taxon>
        <taxon>Streptosporangiales</taxon>
        <taxon>Streptosporangiaceae</taxon>
        <taxon>Nonomuraea</taxon>
    </lineage>
</organism>
<keyword evidence="4" id="KW-1185">Reference proteome</keyword>
<keyword evidence="2" id="KW-1133">Transmembrane helix</keyword>
<accession>A0A7W8EFI4</accession>
<comment type="caution">
    <text evidence="3">The sequence shown here is derived from an EMBL/GenBank/DDBJ whole genome shotgun (WGS) entry which is preliminary data.</text>
</comment>
<dbReference type="EMBL" id="JACHIN010000003">
    <property type="protein sequence ID" value="MBB5077381.1"/>
    <property type="molecule type" value="Genomic_DNA"/>
</dbReference>
<evidence type="ECO:0000256" key="1">
    <source>
        <dbReference type="SAM" id="MobiDB-lite"/>
    </source>
</evidence>
<keyword evidence="2" id="KW-0812">Transmembrane</keyword>
<name>A0A7W8EFI4_9ACTN</name>
<dbReference type="RefSeq" id="WP_184961146.1">
    <property type="nucleotide sequence ID" value="NZ_JACHIN010000003.1"/>
</dbReference>
<evidence type="ECO:0000256" key="2">
    <source>
        <dbReference type="SAM" id="Phobius"/>
    </source>
</evidence>
<feature type="compositionally biased region" description="Basic and acidic residues" evidence="1">
    <location>
        <begin position="143"/>
        <end position="165"/>
    </location>
</feature>
<feature type="transmembrane region" description="Helical" evidence="2">
    <location>
        <begin position="63"/>
        <end position="90"/>
    </location>
</feature>
<gene>
    <name evidence="3" type="ORF">HNR40_002854</name>
</gene>
<feature type="transmembrane region" description="Helical" evidence="2">
    <location>
        <begin position="102"/>
        <end position="121"/>
    </location>
</feature>
<proteinExistence type="predicted"/>
<feature type="transmembrane region" description="Helical" evidence="2">
    <location>
        <begin position="21"/>
        <end position="43"/>
    </location>
</feature>
<evidence type="ECO:0000313" key="3">
    <source>
        <dbReference type="EMBL" id="MBB5077381.1"/>
    </source>
</evidence>
<protein>
    <submittedName>
        <fullName evidence="3">Uncharacterized protein</fullName>
    </submittedName>
</protein>
<reference evidence="3 4" key="1">
    <citation type="submission" date="2020-08" db="EMBL/GenBank/DDBJ databases">
        <title>Genomic Encyclopedia of Type Strains, Phase IV (KMG-IV): sequencing the most valuable type-strain genomes for metagenomic binning, comparative biology and taxonomic classification.</title>
        <authorList>
            <person name="Goeker M."/>
        </authorList>
    </citation>
    <scope>NUCLEOTIDE SEQUENCE [LARGE SCALE GENOMIC DNA]</scope>
    <source>
        <strain evidence="3 4">DSM 45385</strain>
    </source>
</reference>